<feature type="domain" description="Band 7" evidence="1">
    <location>
        <begin position="223"/>
        <end position="403"/>
    </location>
</feature>
<dbReference type="EMBL" id="PTIX01000006">
    <property type="protein sequence ID" value="PPK67861.1"/>
    <property type="molecule type" value="Genomic_DNA"/>
</dbReference>
<gene>
    <name evidence="2" type="ORF">CLV40_10691</name>
</gene>
<evidence type="ECO:0000313" key="3">
    <source>
        <dbReference type="Proteomes" id="UP000239203"/>
    </source>
</evidence>
<protein>
    <submittedName>
        <fullName evidence="2">SPFH domain/Band 7 family protein</fullName>
    </submittedName>
</protein>
<keyword evidence="3" id="KW-1185">Reference proteome</keyword>
<proteinExistence type="predicted"/>
<dbReference type="AlphaFoldDB" id="A0A2S6GRV6"/>
<accession>A0A2S6GRV6</accession>
<sequence>MSTIVAAGGGVLLVLVLGFWFGSTGRRRVPNGHVGVIYRKRGAHRVGDNAAVSVFGAPGPQAQLVPANTRYWTRPFHFHVKHVPYVRVPSGTIGLVVARAGAVRSSGDGLAAHVDCDFFQDAERFLRRGGEQGRQPLVLPSGAYAINPEVFEVITVDRQVAARREGLEPESLREIELRVGEIGVVVTHFGTKAPVERNQAGAVVDGHESYRKPWVFLAGGGQRGVQEETLDEGGRYLINPWFAHVVRIPTRVLVLEWNEDPKSEDNLDVSLDQIKLDVQGHTVRLDMKQTVQIPAEAAPRLVRRFGDLGSSGRAAVKGFVEKELAATVDGYFRRISGRARIIEFLTRRDEVSNELASEVRHALDLTGVRAISTTIGDFEFDDQQLNEHRKAIAVQFERTKLERAKLEGLEAQVINERATSEIELQRVKVEEQRRRLEYTELNVMVELLGSEHTALQKIVAELVKGDVPQYVGGDSGVTASLLQAMPFMQARDLVMGLQGMRGAKELRHSGEQAEAE</sequence>
<evidence type="ECO:0000259" key="1">
    <source>
        <dbReference type="Pfam" id="PF01145"/>
    </source>
</evidence>
<reference evidence="2 3" key="1">
    <citation type="submission" date="2018-02" db="EMBL/GenBank/DDBJ databases">
        <title>Genomic Encyclopedia of Archaeal and Bacterial Type Strains, Phase II (KMG-II): from individual species to whole genera.</title>
        <authorList>
            <person name="Goeker M."/>
        </authorList>
    </citation>
    <scope>NUCLEOTIDE SEQUENCE [LARGE SCALE GENOMIC DNA]</scope>
    <source>
        <strain evidence="2 3">YU 961-1</strain>
    </source>
</reference>
<evidence type="ECO:0000313" key="2">
    <source>
        <dbReference type="EMBL" id="PPK67861.1"/>
    </source>
</evidence>
<name>A0A2S6GRV6_9PSEU</name>
<dbReference type="Pfam" id="PF01145">
    <property type="entry name" value="Band_7"/>
    <property type="match status" value="1"/>
</dbReference>
<dbReference type="InterPro" id="IPR001107">
    <property type="entry name" value="Band_7"/>
</dbReference>
<dbReference type="OrthoDB" id="501008at2"/>
<organism evidence="2 3">
    <name type="scientific">Actinokineospora auranticolor</name>
    <dbReference type="NCBI Taxonomy" id="155976"/>
    <lineage>
        <taxon>Bacteria</taxon>
        <taxon>Bacillati</taxon>
        <taxon>Actinomycetota</taxon>
        <taxon>Actinomycetes</taxon>
        <taxon>Pseudonocardiales</taxon>
        <taxon>Pseudonocardiaceae</taxon>
        <taxon>Actinokineospora</taxon>
    </lineage>
</organism>
<dbReference type="Proteomes" id="UP000239203">
    <property type="component" value="Unassembled WGS sequence"/>
</dbReference>
<dbReference type="RefSeq" id="WP_104479157.1">
    <property type="nucleotide sequence ID" value="NZ_CP154825.1"/>
</dbReference>
<comment type="caution">
    <text evidence="2">The sequence shown here is derived from an EMBL/GenBank/DDBJ whole genome shotgun (WGS) entry which is preliminary data.</text>
</comment>